<accession>A0A511KR57</accession>
<dbReference type="EMBL" id="BJWK01000029">
    <property type="protein sequence ID" value="GEM12851.1"/>
    <property type="molecule type" value="Genomic_DNA"/>
</dbReference>
<feature type="region of interest" description="Disordered" evidence="1">
    <location>
        <begin position="83"/>
        <end position="330"/>
    </location>
</feature>
<feature type="compositionally biased region" description="Low complexity" evidence="1">
    <location>
        <begin position="162"/>
        <end position="176"/>
    </location>
</feature>
<feature type="compositionally biased region" description="Pro residues" evidence="1">
    <location>
        <begin position="892"/>
        <end position="901"/>
    </location>
</feature>
<reference evidence="2 3" key="1">
    <citation type="submission" date="2019-07" db="EMBL/GenBank/DDBJ databases">
        <title>Rhodotorula toruloides NBRC10032 genome sequencing.</title>
        <authorList>
            <person name="Shida Y."/>
            <person name="Takaku H."/>
            <person name="Ogasawara W."/>
            <person name="Mori K."/>
        </authorList>
    </citation>
    <scope>NUCLEOTIDE SEQUENCE [LARGE SCALE GENOMIC DNA]</scope>
    <source>
        <strain evidence="2 3">NBRC10032</strain>
    </source>
</reference>
<proteinExistence type="predicted"/>
<feature type="compositionally biased region" description="Low complexity" evidence="1">
    <location>
        <begin position="252"/>
        <end position="264"/>
    </location>
</feature>
<dbReference type="Proteomes" id="UP000321518">
    <property type="component" value="Unassembled WGS sequence"/>
</dbReference>
<feature type="compositionally biased region" description="Low complexity" evidence="1">
    <location>
        <begin position="83"/>
        <end position="94"/>
    </location>
</feature>
<evidence type="ECO:0000256" key="1">
    <source>
        <dbReference type="SAM" id="MobiDB-lite"/>
    </source>
</evidence>
<feature type="compositionally biased region" description="Polar residues" evidence="1">
    <location>
        <begin position="181"/>
        <end position="191"/>
    </location>
</feature>
<feature type="compositionally biased region" description="Polar residues" evidence="1">
    <location>
        <begin position="289"/>
        <end position="310"/>
    </location>
</feature>
<feature type="region of interest" description="Disordered" evidence="1">
    <location>
        <begin position="342"/>
        <end position="369"/>
    </location>
</feature>
<feature type="compositionally biased region" description="Low complexity" evidence="1">
    <location>
        <begin position="830"/>
        <end position="841"/>
    </location>
</feature>
<feature type="compositionally biased region" description="Polar residues" evidence="1">
    <location>
        <begin position="95"/>
        <end position="121"/>
    </location>
</feature>
<name>A0A511KR57_RHOTO</name>
<feature type="compositionally biased region" description="Basic and acidic residues" evidence="1">
    <location>
        <begin position="344"/>
        <end position="353"/>
    </location>
</feature>
<sequence length="908" mass="96749">MGLAEVGRPERDKAAQGRTNGTIRQATAGRSDPAVSPDPPRSVASSNGAPIQASLPTPSLPPGAAPPSPHTALSALAAFYGTTSPSLSTLSSSSEDVTAEQSTRFFPRQFSSDGSLTTPSLSGEEGEATESKPFPPTLEQEKAAAPEYTQKLKALHDASEQTPAPSALPTASPEPTVAEQDGTTPTATPTLASFPFKAAPSSPAAADASPKRSERSSLFEPMGSRSAADRSASLDDMPKDLFKKPPGKNRDTTGPLSPSSLTSPDAVPISQLVVSRPPRRTSLLPSPVIPSTSAQQPTAHSRSSPSSPRTQVLYGSPFTPDSTPKRVVRSDADAIRFAALKAARQREEEEHTSAPEPSTEPDHDKPATDINGRCIQPRFEYAFATFAPAILKSLLGHIRYADLLSLRNVSKSLRRSIDVEGRELVLERFLGSQGYRSLASSPAAHKYRPHAAAGMINLDVRDLIAFRAGLQLGQDDYSRLARAYTVDPGRFSTASLRLARATTRAWNRVALRIRAQSLLPASSLNLPAYSPSTAGSPAYKPSRAALLRVWVPTRDGGSWMNDDELVECEREVYRSGVWTQLKKGDVVANVGVVLPFGNVSKLVYDGKFLRDLSFTYDAVGHLPNWLNMLSFSPAYFHNVIASSTPNPVIYLSLSAHTSAVRETMTLCKDKVSLSSPQGQYLVSRYVYRGTLRLVAGQIIGDAAGAGGLGPGGIEVVHEDWAGQVVVETEGTTEHATMLLARVASIEPTPWRVTRERSRPGRIWLSKGGEEIKQKIASAAKTVEEKSKDKVADLVEAAKARASEAKQVAVKAESVVEDKAKEIVSAAKDLAPAASSPATSTARPRDVDATPVPPKRANKEVYQGPPLPIGFEPPVGYELPRAPPTPKGEIKPASPPPAPLPLVAPALKT</sequence>
<feature type="region of interest" description="Disordered" evidence="1">
    <location>
        <begin position="828"/>
        <end position="908"/>
    </location>
</feature>
<feature type="region of interest" description="Disordered" evidence="1">
    <location>
        <begin position="1"/>
        <end position="71"/>
    </location>
</feature>
<feature type="compositionally biased region" description="Pro residues" evidence="1">
    <location>
        <begin position="58"/>
        <end position="69"/>
    </location>
</feature>
<evidence type="ECO:0000313" key="3">
    <source>
        <dbReference type="Proteomes" id="UP000321518"/>
    </source>
</evidence>
<comment type="caution">
    <text evidence="2">The sequence shown here is derived from an EMBL/GenBank/DDBJ whole genome shotgun (WGS) entry which is preliminary data.</text>
</comment>
<dbReference type="OrthoDB" id="3365519at2759"/>
<organism evidence="2 3">
    <name type="scientific">Rhodotorula toruloides</name>
    <name type="common">Yeast</name>
    <name type="synonym">Rhodosporidium toruloides</name>
    <dbReference type="NCBI Taxonomy" id="5286"/>
    <lineage>
        <taxon>Eukaryota</taxon>
        <taxon>Fungi</taxon>
        <taxon>Dikarya</taxon>
        <taxon>Basidiomycota</taxon>
        <taxon>Pucciniomycotina</taxon>
        <taxon>Microbotryomycetes</taxon>
        <taxon>Sporidiobolales</taxon>
        <taxon>Sporidiobolaceae</taxon>
        <taxon>Rhodotorula</taxon>
    </lineage>
</organism>
<dbReference type="AlphaFoldDB" id="A0A511KR57"/>
<evidence type="ECO:0000313" key="2">
    <source>
        <dbReference type="EMBL" id="GEM12851.1"/>
    </source>
</evidence>
<feature type="compositionally biased region" description="Basic and acidic residues" evidence="1">
    <location>
        <begin position="232"/>
        <end position="251"/>
    </location>
</feature>
<gene>
    <name evidence="2" type="ORF">Rt10032_c29g6868</name>
</gene>
<feature type="compositionally biased region" description="Low complexity" evidence="1">
    <location>
        <begin position="192"/>
        <end position="208"/>
    </location>
</feature>
<protein>
    <submittedName>
        <fullName evidence="2">F-box domain contaning protein</fullName>
    </submittedName>
</protein>